<feature type="compositionally biased region" description="Low complexity" evidence="1">
    <location>
        <begin position="24"/>
        <end position="50"/>
    </location>
</feature>
<keyword evidence="3" id="KW-1185">Reference proteome</keyword>
<reference evidence="2 3" key="1">
    <citation type="submission" date="2019-01" db="EMBL/GenBank/DDBJ databases">
        <authorList>
            <consortium name="Pathogen Informatics"/>
        </authorList>
    </citation>
    <scope>NUCLEOTIDE SEQUENCE [LARGE SCALE GENOMIC DNA]</scope>
    <source>
        <strain evidence="2 3">NCTC10166</strain>
    </source>
</reference>
<evidence type="ECO:0000313" key="2">
    <source>
        <dbReference type="EMBL" id="VEU59374.1"/>
    </source>
</evidence>
<proteinExistence type="predicted"/>
<gene>
    <name evidence="2" type="ORF">NCTC10166_00342</name>
</gene>
<dbReference type="Proteomes" id="UP000289440">
    <property type="component" value="Chromosome"/>
</dbReference>
<sequence length="199" mass="23554">MFSAVTIISLAITTTVLITKNKKNNNNNNNNSNYTMPKLSKNNLPPINLPKKPRQNEVNIDDELKLFEKDSEQEKSTFDDKKSNVFFQKLEKLYKKISKKFLNIFTDDDKIIFRERFKSFRPRRISEIWNLIDIVQSLPNIQKTQILKVAFISYKVIYKTYKYNNEIMLWNALIQGKRIFSWKNILILGITWLAIKAIL</sequence>
<organism evidence="2 3">
    <name type="scientific">Mesomycoplasma neurolyticum</name>
    <dbReference type="NCBI Taxonomy" id="2120"/>
    <lineage>
        <taxon>Bacteria</taxon>
        <taxon>Bacillati</taxon>
        <taxon>Mycoplasmatota</taxon>
        <taxon>Mycoplasmoidales</taxon>
        <taxon>Metamycoplasmataceae</taxon>
        <taxon>Mesomycoplasma</taxon>
    </lineage>
</organism>
<dbReference type="KEGG" id="mnu:NCTC10166_00342"/>
<feature type="region of interest" description="Disordered" evidence="1">
    <location>
        <begin position="21"/>
        <end position="54"/>
    </location>
</feature>
<evidence type="ECO:0000256" key="1">
    <source>
        <dbReference type="SAM" id="MobiDB-lite"/>
    </source>
</evidence>
<dbReference type="EMBL" id="LR214951">
    <property type="protein sequence ID" value="VEU59374.1"/>
    <property type="molecule type" value="Genomic_DNA"/>
</dbReference>
<name>A0A449A581_9BACT</name>
<evidence type="ECO:0000313" key="3">
    <source>
        <dbReference type="Proteomes" id="UP000289440"/>
    </source>
</evidence>
<protein>
    <submittedName>
        <fullName evidence="2">Uncharacterized protein</fullName>
    </submittedName>
</protein>
<dbReference type="AlphaFoldDB" id="A0A449A581"/>
<accession>A0A449A581</accession>